<dbReference type="GO" id="GO:0008270">
    <property type="term" value="F:zinc ion binding"/>
    <property type="evidence" value="ECO:0007669"/>
    <property type="project" value="UniProtKB-UniRule"/>
</dbReference>
<evidence type="ECO:0000256" key="2">
    <source>
        <dbReference type="ARBA" id="ARBA00022833"/>
    </source>
</evidence>
<dbReference type="Proteomes" id="UP000317835">
    <property type="component" value="Chromosome"/>
</dbReference>
<dbReference type="Pfam" id="PF03884">
    <property type="entry name" value="YacG"/>
    <property type="match status" value="1"/>
</dbReference>
<organism evidence="5 6">
    <name type="scientific">Tautonia plasticadhaerens</name>
    <dbReference type="NCBI Taxonomy" id="2527974"/>
    <lineage>
        <taxon>Bacteria</taxon>
        <taxon>Pseudomonadati</taxon>
        <taxon>Planctomycetota</taxon>
        <taxon>Planctomycetia</taxon>
        <taxon>Isosphaerales</taxon>
        <taxon>Isosphaeraceae</taxon>
        <taxon>Tautonia</taxon>
    </lineage>
</organism>
<evidence type="ECO:0000256" key="3">
    <source>
        <dbReference type="HAMAP-Rule" id="MF_00649"/>
    </source>
</evidence>
<reference evidence="5 6" key="1">
    <citation type="submission" date="2019-02" db="EMBL/GenBank/DDBJ databases">
        <title>Deep-cultivation of Planctomycetes and their phenomic and genomic characterization uncovers novel biology.</title>
        <authorList>
            <person name="Wiegand S."/>
            <person name="Jogler M."/>
            <person name="Boedeker C."/>
            <person name="Pinto D."/>
            <person name="Vollmers J."/>
            <person name="Rivas-Marin E."/>
            <person name="Kohn T."/>
            <person name="Peeters S.H."/>
            <person name="Heuer A."/>
            <person name="Rast P."/>
            <person name="Oberbeckmann S."/>
            <person name="Bunk B."/>
            <person name="Jeske O."/>
            <person name="Meyerdierks A."/>
            <person name="Storesund J.E."/>
            <person name="Kallscheuer N."/>
            <person name="Luecker S."/>
            <person name="Lage O.M."/>
            <person name="Pohl T."/>
            <person name="Merkel B.J."/>
            <person name="Hornburger P."/>
            <person name="Mueller R.-W."/>
            <person name="Bruemmer F."/>
            <person name="Labrenz M."/>
            <person name="Spormann A.M."/>
            <person name="Op den Camp H."/>
            <person name="Overmann J."/>
            <person name="Amann R."/>
            <person name="Jetten M.S.M."/>
            <person name="Mascher T."/>
            <person name="Medema M.H."/>
            <person name="Devos D.P."/>
            <person name="Kaster A.-K."/>
            <person name="Ovreas L."/>
            <person name="Rohde M."/>
            <person name="Galperin M.Y."/>
            <person name="Jogler C."/>
        </authorList>
    </citation>
    <scope>NUCLEOTIDE SEQUENCE [LARGE SCALE GENOMIC DNA]</scope>
    <source>
        <strain evidence="5 6">ElP</strain>
    </source>
</reference>
<comment type="subunit">
    <text evidence="3">Interacts with GyrB.</text>
</comment>
<evidence type="ECO:0000256" key="1">
    <source>
        <dbReference type="ARBA" id="ARBA00022723"/>
    </source>
</evidence>
<dbReference type="HAMAP" id="MF_00649">
    <property type="entry name" value="DNA_gyrase_inhibitor_YacG"/>
    <property type="match status" value="1"/>
</dbReference>
<feature type="binding site" evidence="3">
    <location>
        <position position="31"/>
    </location>
    <ligand>
        <name>Zn(2+)</name>
        <dbReference type="ChEBI" id="CHEBI:29105"/>
    </ligand>
</feature>
<gene>
    <name evidence="3 5" type="primary">yacG</name>
    <name evidence="5" type="ORF">ElP_15050</name>
</gene>
<comment type="similarity">
    <text evidence="3">Belongs to the DNA gyrase inhibitor YacG family.</text>
</comment>
<dbReference type="Gene3D" id="3.30.50.10">
    <property type="entry name" value="Erythroid Transcription Factor GATA-1, subunit A"/>
    <property type="match status" value="1"/>
</dbReference>
<evidence type="ECO:0000313" key="6">
    <source>
        <dbReference type="Proteomes" id="UP000317835"/>
    </source>
</evidence>
<proteinExistence type="inferred from homology"/>
<dbReference type="PANTHER" id="PTHR36150:SF1">
    <property type="entry name" value="DNA GYRASE INHIBITOR YACG"/>
    <property type="match status" value="1"/>
</dbReference>
<name>A0A518GYF3_9BACT</name>
<feature type="binding site" evidence="3">
    <location>
        <position position="27"/>
    </location>
    <ligand>
        <name>Zn(2+)</name>
        <dbReference type="ChEBI" id="CHEBI:29105"/>
    </ligand>
</feature>
<feature type="compositionally biased region" description="Pro residues" evidence="4">
    <location>
        <begin position="47"/>
        <end position="58"/>
    </location>
</feature>
<keyword evidence="6" id="KW-1185">Reference proteome</keyword>
<feature type="region of interest" description="Disordered" evidence="4">
    <location>
        <begin position="43"/>
        <end position="65"/>
    </location>
</feature>
<accession>A0A518GYF3</accession>
<feature type="binding site" evidence="3">
    <location>
        <position position="6"/>
    </location>
    <ligand>
        <name>Zn(2+)</name>
        <dbReference type="ChEBI" id="CHEBI:29105"/>
    </ligand>
</feature>
<dbReference type="OrthoDB" id="9809663at2"/>
<dbReference type="RefSeq" id="WP_145267980.1">
    <property type="nucleotide sequence ID" value="NZ_CP036426.1"/>
</dbReference>
<dbReference type="GO" id="GO:0008657">
    <property type="term" value="F:DNA topoisomerase type II (double strand cut, ATP-hydrolyzing) inhibitor activity"/>
    <property type="evidence" value="ECO:0007669"/>
    <property type="project" value="UniProtKB-UniRule"/>
</dbReference>
<comment type="cofactor">
    <cofactor evidence="3">
        <name>Zn(2+)</name>
        <dbReference type="ChEBI" id="CHEBI:29105"/>
    </cofactor>
    <text evidence="3">Binds 1 zinc ion.</text>
</comment>
<dbReference type="GO" id="GO:0006355">
    <property type="term" value="P:regulation of DNA-templated transcription"/>
    <property type="evidence" value="ECO:0007669"/>
    <property type="project" value="InterPro"/>
</dbReference>
<protein>
    <recommendedName>
        <fullName evidence="3">DNA gyrase inhibitor YacG</fullName>
    </recommendedName>
</protein>
<evidence type="ECO:0000313" key="5">
    <source>
        <dbReference type="EMBL" id="QDV33629.1"/>
    </source>
</evidence>
<dbReference type="EMBL" id="CP036426">
    <property type="protein sequence ID" value="QDV33629.1"/>
    <property type="molecule type" value="Genomic_DNA"/>
</dbReference>
<evidence type="ECO:0000256" key="4">
    <source>
        <dbReference type="SAM" id="MobiDB-lite"/>
    </source>
</evidence>
<dbReference type="InterPro" id="IPR005584">
    <property type="entry name" value="DNA_gyrase_inhibitor_YacG"/>
</dbReference>
<keyword evidence="2 3" id="KW-0862">Zinc</keyword>
<feature type="binding site" evidence="3">
    <location>
        <position position="9"/>
    </location>
    <ligand>
        <name>Zn(2+)</name>
        <dbReference type="ChEBI" id="CHEBI:29105"/>
    </ligand>
</feature>
<dbReference type="InterPro" id="IPR013088">
    <property type="entry name" value="Znf_NHR/GATA"/>
</dbReference>
<dbReference type="SUPFAM" id="SSF57716">
    <property type="entry name" value="Glucocorticoid receptor-like (DNA-binding domain)"/>
    <property type="match status" value="1"/>
</dbReference>
<sequence>MIRGKCPTCGRAFEGPGLDALPHFPFCSERCRLVDLGRWIDGDYSIPGPPAPEPPIVPPGDEADE</sequence>
<dbReference type="KEGG" id="tpla:ElP_15050"/>
<dbReference type="PANTHER" id="PTHR36150">
    <property type="entry name" value="DNA GYRASE INHIBITOR YACG"/>
    <property type="match status" value="1"/>
</dbReference>
<keyword evidence="1 3" id="KW-0479">Metal-binding</keyword>
<comment type="function">
    <text evidence="3">Inhibits all the catalytic activities of DNA gyrase by preventing its interaction with DNA. Acts by binding directly to the C-terminal domain of GyrB, which probably disrupts DNA binding by the gyrase.</text>
</comment>
<dbReference type="AlphaFoldDB" id="A0A518GYF3"/>